<dbReference type="EMBL" id="CAUYUJ010014232">
    <property type="protein sequence ID" value="CAK0838577.1"/>
    <property type="molecule type" value="Genomic_DNA"/>
</dbReference>
<gene>
    <name evidence="3" type="ORF">PCOR1329_LOCUS34497</name>
</gene>
<organism evidence="3 4">
    <name type="scientific">Prorocentrum cordatum</name>
    <dbReference type="NCBI Taxonomy" id="2364126"/>
    <lineage>
        <taxon>Eukaryota</taxon>
        <taxon>Sar</taxon>
        <taxon>Alveolata</taxon>
        <taxon>Dinophyceae</taxon>
        <taxon>Prorocentrales</taxon>
        <taxon>Prorocentraceae</taxon>
        <taxon>Prorocentrum</taxon>
    </lineage>
</organism>
<comment type="caution">
    <text evidence="3">The sequence shown here is derived from an EMBL/GenBank/DDBJ whole genome shotgun (WGS) entry which is preliminary data.</text>
</comment>
<name>A0ABN9T138_9DINO</name>
<feature type="transmembrane region" description="Helical" evidence="2">
    <location>
        <begin position="12"/>
        <end position="35"/>
    </location>
</feature>
<feature type="region of interest" description="Disordered" evidence="1">
    <location>
        <begin position="260"/>
        <end position="287"/>
    </location>
</feature>
<keyword evidence="4" id="KW-1185">Reference proteome</keyword>
<keyword evidence="2" id="KW-1133">Transmembrane helix</keyword>
<evidence type="ECO:0000313" key="3">
    <source>
        <dbReference type="EMBL" id="CAK0838577.1"/>
    </source>
</evidence>
<keyword evidence="2" id="KW-0812">Transmembrane</keyword>
<proteinExistence type="predicted"/>
<feature type="transmembrane region" description="Helical" evidence="2">
    <location>
        <begin position="55"/>
        <end position="75"/>
    </location>
</feature>
<sequence length="287" mass="32111">MVRDGRGSGVAIDYLPLVICACGSIYQLLHVLSVAEWGINIHVFDPFGQHVEASHLLFSGIVPLVANSALVNMYATSARREARLTQQSVDMASRVAASLVNFDLIRAEELLAQQDAESRVHKSLTQLLHNLRTYRPFLPSYLFVSEAEDTEPPNEELKVAMDGRLTSQVHATRAAQRIREPGYTLGNFRDDVTAAFPELSLYNCGLRRHSKTTSGLTTSEEYERTMGALFSTYCLARVDMDGRKLSRTVADFRTALTRRESHSLRPRANLPKRRKNRHSTSPTFGMA</sequence>
<keyword evidence="2" id="KW-0472">Membrane</keyword>
<dbReference type="Proteomes" id="UP001189429">
    <property type="component" value="Unassembled WGS sequence"/>
</dbReference>
<reference evidence="3" key="1">
    <citation type="submission" date="2023-10" db="EMBL/GenBank/DDBJ databases">
        <authorList>
            <person name="Chen Y."/>
            <person name="Shah S."/>
            <person name="Dougan E. K."/>
            <person name="Thang M."/>
            <person name="Chan C."/>
        </authorList>
    </citation>
    <scope>NUCLEOTIDE SEQUENCE [LARGE SCALE GENOMIC DNA]</scope>
</reference>
<evidence type="ECO:0000256" key="2">
    <source>
        <dbReference type="SAM" id="Phobius"/>
    </source>
</evidence>
<evidence type="ECO:0000256" key="1">
    <source>
        <dbReference type="SAM" id="MobiDB-lite"/>
    </source>
</evidence>
<accession>A0ABN9T138</accession>
<evidence type="ECO:0000313" key="4">
    <source>
        <dbReference type="Proteomes" id="UP001189429"/>
    </source>
</evidence>
<protein>
    <submittedName>
        <fullName evidence="3">Uncharacterized protein</fullName>
    </submittedName>
</protein>